<gene>
    <name evidence="3" type="ORF">ACFQ03_03445</name>
</gene>
<organism evidence="3 4">
    <name type="scientific">Paenibacillus residui</name>
    <dbReference type="NCBI Taxonomy" id="629724"/>
    <lineage>
        <taxon>Bacteria</taxon>
        <taxon>Bacillati</taxon>
        <taxon>Bacillota</taxon>
        <taxon>Bacilli</taxon>
        <taxon>Bacillales</taxon>
        <taxon>Paenibacillaceae</taxon>
        <taxon>Paenibacillus</taxon>
    </lineage>
</organism>
<keyword evidence="4" id="KW-1185">Reference proteome</keyword>
<comment type="caution">
    <text evidence="3">The sequence shown here is derived from an EMBL/GenBank/DDBJ whole genome shotgun (WGS) entry which is preliminary data.</text>
</comment>
<proteinExistence type="predicted"/>
<dbReference type="PANTHER" id="PTHR30204">
    <property type="entry name" value="REDOX-CYCLING DRUG-SENSING TRANSCRIPTIONAL ACTIVATOR SOXR"/>
    <property type="match status" value="1"/>
</dbReference>
<protein>
    <submittedName>
        <fullName evidence="3">MerR family transcriptional regulator</fullName>
    </submittedName>
</protein>
<evidence type="ECO:0000313" key="4">
    <source>
        <dbReference type="Proteomes" id="UP001597120"/>
    </source>
</evidence>
<dbReference type="RefSeq" id="WP_379286075.1">
    <property type="nucleotide sequence ID" value="NZ_JBHTIU010000010.1"/>
</dbReference>
<accession>A0ABW3D8E7</accession>
<dbReference type="Pfam" id="PF13411">
    <property type="entry name" value="MerR_1"/>
    <property type="match status" value="1"/>
</dbReference>
<keyword evidence="1" id="KW-0238">DNA-binding</keyword>
<feature type="domain" description="HTH merR-type" evidence="2">
    <location>
        <begin position="6"/>
        <end position="75"/>
    </location>
</feature>
<dbReference type="InterPro" id="IPR009061">
    <property type="entry name" value="DNA-bd_dom_put_sf"/>
</dbReference>
<name>A0ABW3D8E7_9BACL</name>
<evidence type="ECO:0000259" key="2">
    <source>
        <dbReference type="PROSITE" id="PS50937"/>
    </source>
</evidence>
<dbReference type="PANTHER" id="PTHR30204:SF96">
    <property type="entry name" value="CHROMOSOME-ANCHORING PROTEIN RACA"/>
    <property type="match status" value="1"/>
</dbReference>
<dbReference type="EMBL" id="JBHTIU010000010">
    <property type="protein sequence ID" value="MFD0868190.1"/>
    <property type="molecule type" value="Genomic_DNA"/>
</dbReference>
<evidence type="ECO:0000313" key="3">
    <source>
        <dbReference type="EMBL" id="MFD0868190.1"/>
    </source>
</evidence>
<sequence length="268" mass="32111">MTDQKWYTIGEFARLTHVTERALRFYDKKTLLKPSGRNAQGHRLYSDKDIVRLQKIVTLKYLDYTLEEIAEYLNKPELDLKRSLAFQKQLLLKKREHLDKVIETLNSVQEMMEESEYFQRDDILMLIYAFQMEDRHKDWLKQRLSHTTVDALFFEGRPDERKKFERRLMAIYAELKQFGKEGKQPDDPVVQDKAQELITVMFSYIGEEPMEEFLTNIGTESVDPILFPDFTQEEDIFLQQVFENMNDPRIRNMFEDTESHTREEGDKE</sequence>
<reference evidence="4" key="1">
    <citation type="journal article" date="2019" name="Int. J. Syst. Evol. Microbiol.">
        <title>The Global Catalogue of Microorganisms (GCM) 10K type strain sequencing project: providing services to taxonomists for standard genome sequencing and annotation.</title>
        <authorList>
            <consortium name="The Broad Institute Genomics Platform"/>
            <consortium name="The Broad Institute Genome Sequencing Center for Infectious Disease"/>
            <person name="Wu L."/>
            <person name="Ma J."/>
        </authorList>
    </citation>
    <scope>NUCLEOTIDE SEQUENCE [LARGE SCALE GENOMIC DNA]</scope>
    <source>
        <strain evidence="4">CCUG 57263</strain>
    </source>
</reference>
<dbReference type="InterPro" id="IPR047057">
    <property type="entry name" value="MerR_fam"/>
</dbReference>
<dbReference type="SMART" id="SM00422">
    <property type="entry name" value="HTH_MERR"/>
    <property type="match status" value="1"/>
</dbReference>
<dbReference type="SUPFAM" id="SSF46955">
    <property type="entry name" value="Putative DNA-binding domain"/>
    <property type="match status" value="1"/>
</dbReference>
<evidence type="ECO:0000256" key="1">
    <source>
        <dbReference type="ARBA" id="ARBA00023125"/>
    </source>
</evidence>
<dbReference type="Proteomes" id="UP001597120">
    <property type="component" value="Unassembled WGS sequence"/>
</dbReference>
<dbReference type="CDD" id="cd01106">
    <property type="entry name" value="HTH_TipAL-Mta"/>
    <property type="match status" value="1"/>
</dbReference>
<dbReference type="PROSITE" id="PS50937">
    <property type="entry name" value="HTH_MERR_2"/>
    <property type="match status" value="1"/>
</dbReference>
<dbReference type="InterPro" id="IPR000551">
    <property type="entry name" value="MerR-type_HTH_dom"/>
</dbReference>
<dbReference type="Gene3D" id="6.10.250.360">
    <property type="match status" value="1"/>
</dbReference>
<dbReference type="Gene3D" id="1.10.1660.10">
    <property type="match status" value="1"/>
</dbReference>